<evidence type="ECO:0000256" key="3">
    <source>
        <dbReference type="ARBA" id="ARBA00023014"/>
    </source>
</evidence>
<dbReference type="GO" id="GO:0046872">
    <property type="term" value="F:metal ion binding"/>
    <property type="evidence" value="ECO:0007669"/>
    <property type="project" value="UniProtKB-KW"/>
</dbReference>
<evidence type="ECO:0000256" key="2">
    <source>
        <dbReference type="ARBA" id="ARBA00023004"/>
    </source>
</evidence>
<name>A0A7C3Z2N7_9BACT</name>
<evidence type="ECO:0000259" key="4">
    <source>
        <dbReference type="PROSITE" id="PS51379"/>
    </source>
</evidence>
<dbReference type="GO" id="GO:0051536">
    <property type="term" value="F:iron-sulfur cluster binding"/>
    <property type="evidence" value="ECO:0007669"/>
    <property type="project" value="UniProtKB-KW"/>
</dbReference>
<dbReference type="PROSITE" id="PS00198">
    <property type="entry name" value="4FE4S_FER_1"/>
    <property type="match status" value="2"/>
</dbReference>
<evidence type="ECO:0000256" key="1">
    <source>
        <dbReference type="ARBA" id="ARBA00022723"/>
    </source>
</evidence>
<feature type="domain" description="4Fe-4S ferredoxin-type" evidence="4">
    <location>
        <begin position="330"/>
        <end position="361"/>
    </location>
</feature>
<keyword evidence="1" id="KW-0479">Metal-binding</keyword>
<keyword evidence="2" id="KW-0408">Iron</keyword>
<dbReference type="PANTHER" id="PTHR40447:SF1">
    <property type="entry name" value="ANAEROBIC SULFITE REDUCTASE SUBUNIT A"/>
    <property type="match status" value="1"/>
</dbReference>
<organism evidence="5">
    <name type="scientific">Desulfobacca acetoxidans</name>
    <dbReference type="NCBI Taxonomy" id="60893"/>
    <lineage>
        <taxon>Bacteria</taxon>
        <taxon>Pseudomonadati</taxon>
        <taxon>Thermodesulfobacteriota</taxon>
        <taxon>Desulfobaccia</taxon>
        <taxon>Desulfobaccales</taxon>
        <taxon>Desulfobaccaceae</taxon>
        <taxon>Desulfobacca</taxon>
    </lineage>
</organism>
<dbReference type="Pfam" id="PF17179">
    <property type="entry name" value="Fer4_22"/>
    <property type="match status" value="1"/>
</dbReference>
<dbReference type="InterPro" id="IPR017896">
    <property type="entry name" value="4Fe4S_Fe-S-bd"/>
</dbReference>
<comment type="caution">
    <text evidence="5">The sequence shown here is derived from an EMBL/GenBank/DDBJ whole genome shotgun (WGS) entry which is preliminary data.</text>
</comment>
<dbReference type="AlphaFoldDB" id="A0A7C3Z2N7"/>
<sequence>MKKASFLEVAQLRHLIEALQQRGYVVLGPTLRQGDLVYGELRTAGDLPVGWRDEEEAGHYRLVKGVDQAFFGCRVGQHSWKQFLFPAHLLLWQARRQGTDWRLEIPIASAAPYAFFGVRPCDLAALEVQDRVLARGRYFDPIYVERRQRAFIVAVNCTRSGGTCFCASLGTGPRAATGFDLALTEVLEDDRHFLLVEAGSKRGADVLGGVTHRPAKAEEAAAAERLVAGAAQNQTKVLETMGLKEFLYNNYENPHWSEVADRCLTCGNCAITCPTCFCHNYHDSLDVAGEVAQRRREWETCFTLDHSYIHGGTIRPSPQSRYRQWLTHKLATWVDEYGCLGCIGCGRCITWCPVGIDITEEVRSLQAAEVKGPK</sequence>
<accession>A0A7C3Z2N7</accession>
<reference evidence="5" key="1">
    <citation type="journal article" date="2020" name="mSystems">
        <title>Genome- and Community-Level Interaction Insights into Carbon Utilization and Element Cycling Functions of Hydrothermarchaeota in Hydrothermal Sediment.</title>
        <authorList>
            <person name="Zhou Z."/>
            <person name="Liu Y."/>
            <person name="Xu W."/>
            <person name="Pan J."/>
            <person name="Luo Z.H."/>
            <person name="Li M."/>
        </authorList>
    </citation>
    <scope>NUCLEOTIDE SEQUENCE [LARGE SCALE GENOMIC DNA]</scope>
    <source>
        <strain evidence="5">SpSt-897</strain>
    </source>
</reference>
<dbReference type="PROSITE" id="PS51379">
    <property type="entry name" value="4FE4S_FER_2"/>
    <property type="match status" value="2"/>
</dbReference>
<keyword evidence="3" id="KW-0411">Iron-sulfur</keyword>
<dbReference type="InterPro" id="IPR017900">
    <property type="entry name" value="4Fe4S_Fe_S_CS"/>
</dbReference>
<feature type="domain" description="4Fe-4S ferredoxin-type" evidence="4">
    <location>
        <begin position="252"/>
        <end position="284"/>
    </location>
</feature>
<evidence type="ECO:0000313" key="5">
    <source>
        <dbReference type="EMBL" id="HGF35209.1"/>
    </source>
</evidence>
<proteinExistence type="predicted"/>
<dbReference type="EMBL" id="DTMF01000307">
    <property type="protein sequence ID" value="HGF35209.1"/>
    <property type="molecule type" value="Genomic_DNA"/>
</dbReference>
<gene>
    <name evidence="5" type="ORF">ENW96_12660</name>
</gene>
<dbReference type="SUPFAM" id="SSF46548">
    <property type="entry name" value="alpha-helical ferredoxin"/>
    <property type="match status" value="1"/>
</dbReference>
<dbReference type="PANTHER" id="PTHR40447">
    <property type="entry name" value="ANAEROBIC SULFITE REDUCTASE SUBUNIT A"/>
    <property type="match status" value="1"/>
</dbReference>
<protein>
    <submittedName>
        <fullName evidence="5">Sulfite reductase subunit A</fullName>
    </submittedName>
</protein>